<keyword evidence="1" id="KW-0812">Transmembrane</keyword>
<evidence type="ECO:0000313" key="2">
    <source>
        <dbReference type="EMBL" id="BAM06241.1"/>
    </source>
</evidence>
<dbReference type="RefSeq" id="WP_014448734.1">
    <property type="nucleotide sequence ID" value="NC_017094.1"/>
</dbReference>
<dbReference type="Proteomes" id="UP000007382">
    <property type="component" value="Chromosome"/>
</dbReference>
<keyword evidence="1" id="KW-1133">Transmembrane helix</keyword>
<accession>I0ILU2</accession>
<reference evidence="3" key="2">
    <citation type="submission" date="2012-03" db="EMBL/GenBank/DDBJ databases">
        <title>The complete genome sequence of the pioneer microbe on fresh volcanic deposit, Leptospirillum ferrooxidans strain C2-3.</title>
        <authorList>
            <person name="Fujimura R."/>
            <person name="Sato Y."/>
            <person name="Nishizawa T."/>
            <person name="Nanba K."/>
            <person name="Oshima K."/>
            <person name="Hattori M."/>
            <person name="Kamijo T."/>
            <person name="Ohta H."/>
        </authorList>
    </citation>
    <scope>NUCLEOTIDE SEQUENCE [LARGE SCALE GENOMIC DNA]</scope>
    <source>
        <strain evidence="3">C2-3</strain>
    </source>
</reference>
<dbReference type="EMBL" id="AP012342">
    <property type="protein sequence ID" value="BAM06241.1"/>
    <property type="molecule type" value="Genomic_DNA"/>
</dbReference>
<dbReference type="PATRIC" id="fig|1162668.3.peg.617"/>
<name>I0ILU2_LEPFC</name>
<keyword evidence="1" id="KW-0472">Membrane</keyword>
<dbReference type="HOGENOM" id="CLU_2666638_0_0_0"/>
<evidence type="ECO:0000256" key="1">
    <source>
        <dbReference type="SAM" id="Phobius"/>
    </source>
</evidence>
<protein>
    <submittedName>
        <fullName evidence="2">Uncharacterized protein</fullName>
    </submittedName>
</protein>
<feature type="transmembrane region" description="Helical" evidence="1">
    <location>
        <begin position="39"/>
        <end position="70"/>
    </location>
</feature>
<keyword evidence="3" id="KW-1185">Reference proteome</keyword>
<organism evidence="2 3">
    <name type="scientific">Leptospirillum ferrooxidans (strain C2-3)</name>
    <dbReference type="NCBI Taxonomy" id="1162668"/>
    <lineage>
        <taxon>Bacteria</taxon>
        <taxon>Pseudomonadati</taxon>
        <taxon>Nitrospirota</taxon>
        <taxon>Nitrospiria</taxon>
        <taxon>Nitrospirales</taxon>
        <taxon>Nitrospiraceae</taxon>
        <taxon>Leptospirillum</taxon>
    </lineage>
</organism>
<gene>
    <name evidence="2" type="ordered locus">LFE_0524</name>
</gene>
<sequence length="75" mass="8125">MNSRPTMGSLWRQLHGLKEETVIHTEAVNSHSGLGDSNILLAGIWVVAGLILVGMGIALHGHSGTLLAWIDRRKM</sequence>
<dbReference type="STRING" id="1162668.LFE_0524"/>
<dbReference type="KEGG" id="lfc:LFE_0524"/>
<proteinExistence type="predicted"/>
<evidence type="ECO:0000313" key="3">
    <source>
        <dbReference type="Proteomes" id="UP000007382"/>
    </source>
</evidence>
<dbReference type="AlphaFoldDB" id="I0ILU2"/>
<reference evidence="2 3" key="1">
    <citation type="journal article" date="2012" name="J. Bacteriol.">
        <title>Complete Genome Sequence of Leptospirillum ferrooxidans Strain C2-3, Isolated from a Fresh Volcanic Ash Deposit on the Island of Miyake, Japan.</title>
        <authorList>
            <person name="Fujimura R."/>
            <person name="Sato Y."/>
            <person name="Nishizawa T."/>
            <person name="Oshima K."/>
            <person name="Kim S.-W."/>
            <person name="Hattori M."/>
            <person name="Kamijo T."/>
            <person name="Ohta H."/>
        </authorList>
    </citation>
    <scope>NUCLEOTIDE SEQUENCE [LARGE SCALE GENOMIC DNA]</scope>
    <source>
        <strain evidence="2 3">C2-3</strain>
    </source>
</reference>